<sequence length="124" mass="13303">MSVVAQVFAWVAIAIHVVVFVLESFLFSRAWVHQGVFRVAAKDVPGTLLWSVNQGFYNLFLASGLIYGVVTGNRAFVVYTCLFMAGCGVVLFVSDMLGLGRAKGSSWGGAIGQALPPVLVLLTY</sequence>
<evidence type="ECO:0000313" key="3">
    <source>
        <dbReference type="Proteomes" id="UP001597045"/>
    </source>
</evidence>
<comment type="caution">
    <text evidence="2">The sequence shown here is derived from an EMBL/GenBank/DDBJ whole genome shotgun (WGS) entry which is preliminary data.</text>
</comment>
<evidence type="ECO:0000313" key="2">
    <source>
        <dbReference type="EMBL" id="MFD1048790.1"/>
    </source>
</evidence>
<accession>A0ABW3MI84</accession>
<reference evidence="3" key="1">
    <citation type="journal article" date="2019" name="Int. J. Syst. Evol. Microbiol.">
        <title>The Global Catalogue of Microorganisms (GCM) 10K type strain sequencing project: providing services to taxonomists for standard genome sequencing and annotation.</title>
        <authorList>
            <consortium name="The Broad Institute Genomics Platform"/>
            <consortium name="The Broad Institute Genome Sequencing Center for Infectious Disease"/>
            <person name="Wu L."/>
            <person name="Ma J."/>
        </authorList>
    </citation>
    <scope>NUCLEOTIDE SEQUENCE [LARGE SCALE GENOMIC DNA]</scope>
    <source>
        <strain evidence="3">JCM 31486</strain>
    </source>
</reference>
<name>A0ABW3MI84_9PSEU</name>
<protein>
    <submittedName>
        <fullName evidence="2">DUF1304 family protein</fullName>
    </submittedName>
</protein>
<dbReference type="EMBL" id="JBHTIS010001796">
    <property type="protein sequence ID" value="MFD1048790.1"/>
    <property type="molecule type" value="Genomic_DNA"/>
</dbReference>
<dbReference type="InterPro" id="IPR009732">
    <property type="entry name" value="DUF1304"/>
</dbReference>
<proteinExistence type="predicted"/>
<dbReference type="Proteomes" id="UP001597045">
    <property type="component" value="Unassembled WGS sequence"/>
</dbReference>
<feature type="transmembrane region" description="Helical" evidence="1">
    <location>
        <begin position="6"/>
        <end position="27"/>
    </location>
</feature>
<organism evidence="2 3">
    <name type="scientific">Kibdelosporangium lantanae</name>
    <dbReference type="NCBI Taxonomy" id="1497396"/>
    <lineage>
        <taxon>Bacteria</taxon>
        <taxon>Bacillati</taxon>
        <taxon>Actinomycetota</taxon>
        <taxon>Actinomycetes</taxon>
        <taxon>Pseudonocardiales</taxon>
        <taxon>Pseudonocardiaceae</taxon>
        <taxon>Kibdelosporangium</taxon>
    </lineage>
</organism>
<dbReference type="Pfam" id="PF06993">
    <property type="entry name" value="DUF1304"/>
    <property type="match status" value="1"/>
</dbReference>
<gene>
    <name evidence="2" type="ORF">ACFQ1S_26285</name>
</gene>
<keyword evidence="1" id="KW-0812">Transmembrane</keyword>
<keyword evidence="1" id="KW-0472">Membrane</keyword>
<feature type="transmembrane region" description="Helical" evidence="1">
    <location>
        <begin position="76"/>
        <end position="93"/>
    </location>
</feature>
<feature type="transmembrane region" description="Helical" evidence="1">
    <location>
        <begin position="48"/>
        <end position="70"/>
    </location>
</feature>
<evidence type="ECO:0000256" key="1">
    <source>
        <dbReference type="SAM" id="Phobius"/>
    </source>
</evidence>
<keyword evidence="1" id="KW-1133">Transmembrane helix</keyword>
<keyword evidence="3" id="KW-1185">Reference proteome</keyword>